<gene>
    <name evidence="3" type="ORF">ACFSX9_12770</name>
</gene>
<evidence type="ECO:0000256" key="1">
    <source>
        <dbReference type="PROSITE-ProRule" id="PRU00339"/>
    </source>
</evidence>
<feature type="signal peptide" evidence="2">
    <location>
        <begin position="1"/>
        <end position="19"/>
    </location>
</feature>
<dbReference type="PROSITE" id="PS50005">
    <property type="entry name" value="TPR"/>
    <property type="match status" value="1"/>
</dbReference>
<dbReference type="Gene3D" id="1.25.40.10">
    <property type="entry name" value="Tetratricopeptide repeat domain"/>
    <property type="match status" value="1"/>
</dbReference>
<evidence type="ECO:0000256" key="2">
    <source>
        <dbReference type="SAM" id="SignalP"/>
    </source>
</evidence>
<feature type="repeat" description="TPR" evidence="1">
    <location>
        <begin position="299"/>
        <end position="332"/>
    </location>
</feature>
<keyword evidence="2" id="KW-0732">Signal</keyword>
<comment type="caution">
    <text evidence="3">The sequence shown here is derived from an EMBL/GenBank/DDBJ whole genome shotgun (WGS) entry which is preliminary data.</text>
</comment>
<organism evidence="3 4">
    <name type="scientific">Flavobacterium ardleyense</name>
    <dbReference type="NCBI Taxonomy" id="2038737"/>
    <lineage>
        <taxon>Bacteria</taxon>
        <taxon>Pseudomonadati</taxon>
        <taxon>Bacteroidota</taxon>
        <taxon>Flavobacteriia</taxon>
        <taxon>Flavobacteriales</taxon>
        <taxon>Flavobacteriaceae</taxon>
        <taxon>Flavobacterium</taxon>
    </lineage>
</organism>
<accession>A0ABW5ZBY3</accession>
<name>A0ABW5ZBY3_9FLAO</name>
<keyword evidence="4" id="KW-1185">Reference proteome</keyword>
<dbReference type="SUPFAM" id="SSF48452">
    <property type="entry name" value="TPR-like"/>
    <property type="match status" value="1"/>
</dbReference>
<proteinExistence type="predicted"/>
<sequence>MKTFSYVVLSLLFSTCFFAQKTDGFWDKERATSKEINLSAGKRTVIKAEDLPVGTTEFVYRITVLDENQKLTSSLVSVLKAIPDPSGISQGTAGAIHLTSSIAGNDKCTFALFQEANVAKSFLKDGKTDKACWEQKEKVNKDAKLISSSSLCLTNLPNLWFGFESQNWVMNQKIVLEVVPWVDYKASRGWDKNAKNELLSLAKKLPVVSKLIKKEQFYAVFIENISKKYNYREFTQLLAVERNAALDRITEESLKNTGELKVLYDIIRDKSFLGFQNGKYEEAITLIQTEIINKKRATSIDYGILGDYYLYSKQFTKAEEAYLQGAKMNPSEINFQLNLAHVYLFTDRISEAKVIHKKYVHESLFNGKTWTEQVKVDFNSFEKHKLATDNFKKILRVLD</sequence>
<dbReference type="Proteomes" id="UP001597549">
    <property type="component" value="Unassembled WGS sequence"/>
</dbReference>
<dbReference type="InterPro" id="IPR011990">
    <property type="entry name" value="TPR-like_helical_dom_sf"/>
</dbReference>
<feature type="chain" id="PRO_5047031017" evidence="2">
    <location>
        <begin position="20"/>
        <end position="399"/>
    </location>
</feature>
<dbReference type="EMBL" id="JBHUOL010000018">
    <property type="protein sequence ID" value="MFD2909603.1"/>
    <property type="molecule type" value="Genomic_DNA"/>
</dbReference>
<evidence type="ECO:0000313" key="4">
    <source>
        <dbReference type="Proteomes" id="UP001597549"/>
    </source>
</evidence>
<dbReference type="InterPro" id="IPR019734">
    <property type="entry name" value="TPR_rpt"/>
</dbReference>
<reference evidence="4" key="1">
    <citation type="journal article" date="2019" name="Int. J. Syst. Evol. Microbiol.">
        <title>The Global Catalogue of Microorganisms (GCM) 10K type strain sequencing project: providing services to taxonomists for standard genome sequencing and annotation.</title>
        <authorList>
            <consortium name="The Broad Institute Genomics Platform"/>
            <consortium name="The Broad Institute Genome Sequencing Center for Infectious Disease"/>
            <person name="Wu L."/>
            <person name="Ma J."/>
        </authorList>
    </citation>
    <scope>NUCLEOTIDE SEQUENCE [LARGE SCALE GENOMIC DNA]</scope>
    <source>
        <strain evidence="4">KCTC 52644</strain>
    </source>
</reference>
<protein>
    <submittedName>
        <fullName evidence="3">Tetratricopeptide repeat protein</fullName>
    </submittedName>
</protein>
<evidence type="ECO:0000313" key="3">
    <source>
        <dbReference type="EMBL" id="MFD2909603.1"/>
    </source>
</evidence>
<keyword evidence="1" id="KW-0802">TPR repeat</keyword>
<dbReference type="RefSeq" id="WP_379808244.1">
    <property type="nucleotide sequence ID" value="NZ_JBHUOL010000018.1"/>
</dbReference>